<sequence length="281" mass="29868">MGSNLTLSAYYRFTDGTGRETLEKAGNAADGGRGADPRASRSWSARGGGGCERIIGSPFDLPGFKPLVIEIWAVYRGSSSLFPRCLQPGSTVVGSSSGSSAVRAATVGEGWRSCIGHAPGCDIPRGCGTSSPSWYKLRGAPVVLVPNSRCFLSPASMDTVGALHQCDTLCKILGFVGPCTTGKKIECMTRLMEATSNPQSQNMFGTEEKSARSNPRSENPVNQRKAPEDLLRKELQDQNIGTIAVIVSAVSAASVVDTKRHHGTGGHGYEHHCYCRTMELL</sequence>
<feature type="compositionally biased region" description="Polar residues" evidence="1">
    <location>
        <begin position="212"/>
        <end position="222"/>
    </location>
</feature>
<name>A0A310S8F4_9HYME</name>
<reference evidence="2 3" key="1">
    <citation type="submission" date="2015-07" db="EMBL/GenBank/DDBJ databases">
        <title>The genome of Eufriesea mexicana.</title>
        <authorList>
            <person name="Pan H."/>
            <person name="Kapheim K."/>
        </authorList>
    </citation>
    <scope>NUCLEOTIDE SEQUENCE [LARGE SCALE GENOMIC DNA]</scope>
    <source>
        <strain evidence="2">0111107269</strain>
        <tissue evidence="2">Whole body</tissue>
    </source>
</reference>
<keyword evidence="3" id="KW-1185">Reference proteome</keyword>
<dbReference type="AlphaFoldDB" id="A0A310S8F4"/>
<organism evidence="2 3">
    <name type="scientific">Eufriesea mexicana</name>
    <dbReference type="NCBI Taxonomy" id="516756"/>
    <lineage>
        <taxon>Eukaryota</taxon>
        <taxon>Metazoa</taxon>
        <taxon>Ecdysozoa</taxon>
        <taxon>Arthropoda</taxon>
        <taxon>Hexapoda</taxon>
        <taxon>Insecta</taxon>
        <taxon>Pterygota</taxon>
        <taxon>Neoptera</taxon>
        <taxon>Endopterygota</taxon>
        <taxon>Hymenoptera</taxon>
        <taxon>Apocrita</taxon>
        <taxon>Aculeata</taxon>
        <taxon>Apoidea</taxon>
        <taxon>Anthophila</taxon>
        <taxon>Apidae</taxon>
        <taxon>Eufriesea</taxon>
    </lineage>
</organism>
<evidence type="ECO:0000313" key="2">
    <source>
        <dbReference type="EMBL" id="OAD54491.1"/>
    </source>
</evidence>
<accession>A0A310S8F4</accession>
<dbReference type="Proteomes" id="UP000250275">
    <property type="component" value="Unassembled WGS sequence"/>
</dbReference>
<evidence type="ECO:0000256" key="1">
    <source>
        <dbReference type="SAM" id="MobiDB-lite"/>
    </source>
</evidence>
<protein>
    <submittedName>
        <fullName evidence="2">Uncharacterized protein</fullName>
    </submittedName>
</protein>
<proteinExistence type="predicted"/>
<feature type="region of interest" description="Disordered" evidence="1">
    <location>
        <begin position="198"/>
        <end position="225"/>
    </location>
</feature>
<dbReference type="EMBL" id="KQ764533">
    <property type="protein sequence ID" value="OAD54491.1"/>
    <property type="molecule type" value="Genomic_DNA"/>
</dbReference>
<evidence type="ECO:0000313" key="3">
    <source>
        <dbReference type="Proteomes" id="UP000250275"/>
    </source>
</evidence>
<feature type="region of interest" description="Disordered" evidence="1">
    <location>
        <begin position="22"/>
        <end position="47"/>
    </location>
</feature>
<gene>
    <name evidence="2" type="ORF">WN48_06716</name>
</gene>